<evidence type="ECO:0000313" key="3">
    <source>
        <dbReference type="Proteomes" id="UP000466794"/>
    </source>
</evidence>
<dbReference type="AlphaFoldDB" id="A0A7K1V9Y7"/>
<evidence type="ECO:0000313" key="2">
    <source>
        <dbReference type="EMBL" id="MVU83470.1"/>
    </source>
</evidence>
<organism evidence="2 3">
    <name type="scientific">Nocardia terrae</name>
    <dbReference type="NCBI Taxonomy" id="2675851"/>
    <lineage>
        <taxon>Bacteria</taxon>
        <taxon>Bacillati</taxon>
        <taxon>Actinomycetota</taxon>
        <taxon>Actinomycetes</taxon>
        <taxon>Mycobacteriales</taxon>
        <taxon>Nocardiaceae</taxon>
        <taxon>Nocardia</taxon>
    </lineage>
</organism>
<accession>A0A7K1V9Y7</accession>
<feature type="region of interest" description="Disordered" evidence="1">
    <location>
        <begin position="30"/>
        <end position="83"/>
    </location>
</feature>
<protein>
    <submittedName>
        <fullName evidence="2">Uncharacterized protein</fullName>
    </submittedName>
</protein>
<proteinExistence type="predicted"/>
<comment type="caution">
    <text evidence="2">The sequence shown here is derived from an EMBL/GenBank/DDBJ whole genome shotgun (WGS) entry which is preliminary data.</text>
</comment>
<sequence>MGNDPLRSMLGGLADKAVFSLADIFGVGEGVSVPEDGADSAEGAPGEGLEAFSTEELQAEIDRRRDAEEELEESGSVSAQSAE</sequence>
<dbReference type="Proteomes" id="UP000466794">
    <property type="component" value="Unassembled WGS sequence"/>
</dbReference>
<dbReference type="RefSeq" id="WP_157393050.1">
    <property type="nucleotide sequence ID" value="NZ_WRPP01000013.1"/>
</dbReference>
<dbReference type="EMBL" id="WRPP01000013">
    <property type="protein sequence ID" value="MVU83470.1"/>
    <property type="molecule type" value="Genomic_DNA"/>
</dbReference>
<reference evidence="2 3" key="1">
    <citation type="submission" date="2019-12" db="EMBL/GenBank/DDBJ databases">
        <title>Nocardia sp. nov. ET3-3 isolated from soil.</title>
        <authorList>
            <person name="Kanchanasin P."/>
            <person name="Tanasupawat S."/>
            <person name="Yuki M."/>
            <person name="Kudo T."/>
        </authorList>
    </citation>
    <scope>NUCLEOTIDE SEQUENCE [LARGE SCALE GENOMIC DNA]</scope>
    <source>
        <strain evidence="2 3">ET3-3</strain>
    </source>
</reference>
<evidence type="ECO:0000256" key="1">
    <source>
        <dbReference type="SAM" id="MobiDB-lite"/>
    </source>
</evidence>
<name>A0A7K1V9Y7_9NOCA</name>
<gene>
    <name evidence="2" type="ORF">GPX89_40315</name>
</gene>
<keyword evidence="3" id="KW-1185">Reference proteome</keyword>